<evidence type="ECO:0000313" key="2">
    <source>
        <dbReference type="EMBL" id="GBM16560.1"/>
    </source>
</evidence>
<proteinExistence type="predicted"/>
<feature type="compositionally biased region" description="Basic and acidic residues" evidence="1">
    <location>
        <begin position="211"/>
        <end position="221"/>
    </location>
</feature>
<dbReference type="EMBL" id="BGPR01000376">
    <property type="protein sequence ID" value="GBM16560.1"/>
    <property type="molecule type" value="Genomic_DNA"/>
</dbReference>
<sequence>MCIFRFISCAINLYAVFKTEKLVVASHEASRWRGQCGSRRILLVQRFPTCGMCTPGVPKRTIFEWEKPETTESEQLADISPTAIERLPTEEEILREYPPYTLPIEPGDYQDDVTHESRGNNIFPSVSDGEQVTISEPVVEIQNCKVDEGEVILFPSVSNGEQVPISELIVEVQTCDDNVREEILDASISGEIENIKVGNKNSENNWGSRLRPRDRSGFVKK</sequence>
<organism evidence="2 3">
    <name type="scientific">Araneus ventricosus</name>
    <name type="common">Orbweaver spider</name>
    <name type="synonym">Epeira ventricosa</name>
    <dbReference type="NCBI Taxonomy" id="182803"/>
    <lineage>
        <taxon>Eukaryota</taxon>
        <taxon>Metazoa</taxon>
        <taxon>Ecdysozoa</taxon>
        <taxon>Arthropoda</taxon>
        <taxon>Chelicerata</taxon>
        <taxon>Arachnida</taxon>
        <taxon>Araneae</taxon>
        <taxon>Araneomorphae</taxon>
        <taxon>Entelegynae</taxon>
        <taxon>Araneoidea</taxon>
        <taxon>Araneidae</taxon>
        <taxon>Araneus</taxon>
    </lineage>
</organism>
<evidence type="ECO:0000313" key="3">
    <source>
        <dbReference type="Proteomes" id="UP000499080"/>
    </source>
</evidence>
<comment type="caution">
    <text evidence="2">The sequence shown here is derived from an EMBL/GenBank/DDBJ whole genome shotgun (WGS) entry which is preliminary data.</text>
</comment>
<reference evidence="2 3" key="1">
    <citation type="journal article" date="2019" name="Sci. Rep.">
        <title>Orb-weaving spider Araneus ventricosus genome elucidates the spidroin gene catalogue.</title>
        <authorList>
            <person name="Kono N."/>
            <person name="Nakamura H."/>
            <person name="Ohtoshi R."/>
            <person name="Moran D.A.P."/>
            <person name="Shinohara A."/>
            <person name="Yoshida Y."/>
            <person name="Fujiwara M."/>
            <person name="Mori M."/>
            <person name="Tomita M."/>
            <person name="Arakawa K."/>
        </authorList>
    </citation>
    <scope>NUCLEOTIDE SEQUENCE [LARGE SCALE GENOMIC DNA]</scope>
</reference>
<gene>
    <name evidence="2" type="ORF">AVEN_223494_1</name>
</gene>
<keyword evidence="3" id="KW-1185">Reference proteome</keyword>
<dbReference type="OrthoDB" id="10512602at2759"/>
<accession>A0A4Y2DIE3</accession>
<feature type="region of interest" description="Disordered" evidence="1">
    <location>
        <begin position="198"/>
        <end position="221"/>
    </location>
</feature>
<dbReference type="Proteomes" id="UP000499080">
    <property type="component" value="Unassembled WGS sequence"/>
</dbReference>
<evidence type="ECO:0000256" key="1">
    <source>
        <dbReference type="SAM" id="MobiDB-lite"/>
    </source>
</evidence>
<protein>
    <submittedName>
        <fullName evidence="2">Uncharacterized protein</fullName>
    </submittedName>
</protein>
<dbReference type="AlphaFoldDB" id="A0A4Y2DIE3"/>
<name>A0A4Y2DIE3_ARAVE</name>